<evidence type="ECO:0000313" key="1">
    <source>
        <dbReference type="EMBL" id="KAI9897401.1"/>
    </source>
</evidence>
<keyword evidence="2" id="KW-1185">Reference proteome</keyword>
<comment type="caution">
    <text evidence="1">The sequence shown here is derived from an EMBL/GenBank/DDBJ whole genome shotgun (WGS) entry which is preliminary data.</text>
</comment>
<gene>
    <name evidence="1" type="ORF">N3K66_007257</name>
</gene>
<reference evidence="1" key="1">
    <citation type="submission" date="2022-10" db="EMBL/GenBank/DDBJ databases">
        <title>Complete Genome of Trichothecium roseum strain YXFP-22015, a Plant Pathogen Isolated from Citrus.</title>
        <authorList>
            <person name="Wang Y."/>
            <person name="Zhu L."/>
        </authorList>
    </citation>
    <scope>NUCLEOTIDE SEQUENCE</scope>
    <source>
        <strain evidence="1">YXFP-22015</strain>
    </source>
</reference>
<accession>A0ACC0UTG7</accession>
<organism evidence="1 2">
    <name type="scientific">Trichothecium roseum</name>
    <dbReference type="NCBI Taxonomy" id="47278"/>
    <lineage>
        <taxon>Eukaryota</taxon>
        <taxon>Fungi</taxon>
        <taxon>Dikarya</taxon>
        <taxon>Ascomycota</taxon>
        <taxon>Pezizomycotina</taxon>
        <taxon>Sordariomycetes</taxon>
        <taxon>Hypocreomycetidae</taxon>
        <taxon>Hypocreales</taxon>
        <taxon>Hypocreales incertae sedis</taxon>
        <taxon>Trichothecium</taxon>
    </lineage>
</organism>
<proteinExistence type="predicted"/>
<name>A0ACC0UTG7_9HYPO</name>
<dbReference type="EMBL" id="CM047946">
    <property type="protein sequence ID" value="KAI9897401.1"/>
    <property type="molecule type" value="Genomic_DNA"/>
</dbReference>
<sequence length="846" mass="95778">MVFLRPQPIPRVSPSSFEKAKEFLFRGDVENYFGQLTGQEADYKSMERVFQRLTGLVHKAFDLNSGSGTTSSVSVIARGSFASRTALAGHEDLDVDIIIPDSFKPTTLKDPLREALGTDETNENILFEKDKLKKVLVALWSQIKEHEAGWLNLDKEVEKITRSIPLRVASRHETLRKALGEEAVQVTGEKFGIPIDLFLKVRTKVRGQDVIICLDKDSPAGIQRYQTTTFAPTEGLWLGDRKLSPVERTAILSLKWWKNEIKENKRNKSFVIKNRKNLLPGSPDSFSASEVQIKSHHFLVALNAMHELDTSDDLYIPRHVSQPFTMKRLLEVMGKILTFLDRAYHPATTTTVWPWPGVELNYDYLFPLSSFEPMDMLYIQASADWDKFQYLLEADVIHTFSQEIQDALEKMSHHTIFREIHEAVGKPPIFVLDNYPVVPAIVIVCSHEVAEQISRSSSVLPYGARKSSSLNHIVDLIGPNSILLKQVRKRFNPGFAPQHLMTLLPVILEKVGKYLEILDQLARSGEEFSLDDYTTNLTFDIIGAVTMDEDMDAQQIDPGMRGELIQKYKELIKELAFWCIAFADDKLQLPWWLNPRAHVRRRQLGNFITEQLRNIVRRNFERPNLACGKGKSRSVLSLGLQDVQALTPEIVDETCDQLKTFLFAGHDTTSTTVAWTVYELSRTPHALQAVRDELDKLFGRGVARDPAAGGYNVDGNWLYLNHHVIQRDPAVYGDTAERFVPERWLSAESFPPGGWRPFERGPRNCIGQELANIEARVIVAMLAYRYSFEKVGLGELDPGAGGQPALDDQGQVTVKSTLYTTIQISSKPVDGMRMKIHIANDYSQED</sequence>
<protein>
    <submittedName>
        <fullName evidence="1">Uncharacterized protein</fullName>
    </submittedName>
</protein>
<dbReference type="Proteomes" id="UP001163324">
    <property type="component" value="Chromosome 7"/>
</dbReference>
<evidence type="ECO:0000313" key="2">
    <source>
        <dbReference type="Proteomes" id="UP001163324"/>
    </source>
</evidence>